<evidence type="ECO:0000256" key="4">
    <source>
        <dbReference type="ARBA" id="ARBA00023136"/>
    </source>
</evidence>
<evidence type="ECO:0000256" key="6">
    <source>
        <dbReference type="SAM" id="Phobius"/>
    </source>
</evidence>
<evidence type="ECO:0000256" key="3">
    <source>
        <dbReference type="ARBA" id="ARBA00022989"/>
    </source>
</evidence>
<keyword evidence="4 6" id="KW-0472">Membrane</keyword>
<dbReference type="GO" id="GO:0016020">
    <property type="term" value="C:membrane"/>
    <property type="evidence" value="ECO:0007669"/>
    <property type="project" value="UniProtKB-SubCell"/>
</dbReference>
<feature type="transmembrane region" description="Helical" evidence="6">
    <location>
        <begin position="169"/>
        <end position="189"/>
    </location>
</feature>
<feature type="transmembrane region" description="Helical" evidence="6">
    <location>
        <begin position="279"/>
        <end position="301"/>
    </location>
</feature>
<feature type="compositionally biased region" description="Basic and acidic residues" evidence="5">
    <location>
        <begin position="363"/>
        <end position="372"/>
    </location>
</feature>
<keyword evidence="2 6" id="KW-0812">Transmembrane</keyword>
<dbReference type="InterPro" id="IPR004853">
    <property type="entry name" value="Sugar_P_trans_dom"/>
</dbReference>
<dbReference type="HOGENOM" id="CLU_022332_1_1_1"/>
<accession>A0A0C3QNI1</accession>
<feature type="transmembrane region" description="Helical" evidence="6">
    <location>
        <begin position="18"/>
        <end position="38"/>
    </location>
</feature>
<feature type="region of interest" description="Disordered" evidence="5">
    <location>
        <begin position="359"/>
        <end position="410"/>
    </location>
</feature>
<dbReference type="Proteomes" id="UP000054248">
    <property type="component" value="Unassembled WGS sequence"/>
</dbReference>
<keyword evidence="3 6" id="KW-1133">Transmembrane helix</keyword>
<evidence type="ECO:0000259" key="7">
    <source>
        <dbReference type="Pfam" id="PF03151"/>
    </source>
</evidence>
<reference evidence="8 9" key="1">
    <citation type="submission" date="2014-04" db="EMBL/GenBank/DDBJ databases">
        <authorList>
            <consortium name="DOE Joint Genome Institute"/>
            <person name="Kuo A."/>
            <person name="Girlanda M."/>
            <person name="Perotto S."/>
            <person name="Kohler A."/>
            <person name="Nagy L.G."/>
            <person name="Floudas D."/>
            <person name="Copeland A."/>
            <person name="Barry K.W."/>
            <person name="Cichocki N."/>
            <person name="Veneault-Fourrey C."/>
            <person name="LaButti K."/>
            <person name="Lindquist E.A."/>
            <person name="Lipzen A."/>
            <person name="Lundell T."/>
            <person name="Morin E."/>
            <person name="Murat C."/>
            <person name="Sun H."/>
            <person name="Tunlid A."/>
            <person name="Henrissat B."/>
            <person name="Grigoriev I.V."/>
            <person name="Hibbett D.S."/>
            <person name="Martin F."/>
            <person name="Nordberg H.P."/>
            <person name="Cantor M.N."/>
            <person name="Hua S.X."/>
        </authorList>
    </citation>
    <scope>NUCLEOTIDE SEQUENCE [LARGE SCALE GENOMIC DNA]</scope>
    <source>
        <strain evidence="8 9">MUT 4182</strain>
    </source>
</reference>
<feature type="transmembrane region" description="Helical" evidence="6">
    <location>
        <begin position="145"/>
        <end position="163"/>
    </location>
</feature>
<evidence type="ECO:0000256" key="5">
    <source>
        <dbReference type="SAM" id="MobiDB-lite"/>
    </source>
</evidence>
<dbReference type="PANTHER" id="PTHR11132">
    <property type="entry name" value="SOLUTE CARRIER FAMILY 35"/>
    <property type="match status" value="1"/>
</dbReference>
<dbReference type="OrthoDB" id="18894at2759"/>
<reference evidence="9" key="2">
    <citation type="submission" date="2015-01" db="EMBL/GenBank/DDBJ databases">
        <title>Evolutionary Origins and Diversification of the Mycorrhizal Mutualists.</title>
        <authorList>
            <consortium name="DOE Joint Genome Institute"/>
            <consortium name="Mycorrhizal Genomics Consortium"/>
            <person name="Kohler A."/>
            <person name="Kuo A."/>
            <person name="Nagy L.G."/>
            <person name="Floudas D."/>
            <person name="Copeland A."/>
            <person name="Barry K.W."/>
            <person name="Cichocki N."/>
            <person name="Veneault-Fourrey C."/>
            <person name="LaButti K."/>
            <person name="Lindquist E.A."/>
            <person name="Lipzen A."/>
            <person name="Lundell T."/>
            <person name="Morin E."/>
            <person name="Murat C."/>
            <person name="Riley R."/>
            <person name="Ohm R."/>
            <person name="Sun H."/>
            <person name="Tunlid A."/>
            <person name="Henrissat B."/>
            <person name="Grigoriev I.V."/>
            <person name="Hibbett D.S."/>
            <person name="Martin F."/>
        </authorList>
    </citation>
    <scope>NUCLEOTIDE SEQUENCE [LARGE SCALE GENOMIC DNA]</scope>
    <source>
        <strain evidence="9">MUT 4182</strain>
    </source>
</reference>
<feature type="transmembrane region" description="Helical" evidence="6">
    <location>
        <begin position="307"/>
        <end position="326"/>
    </location>
</feature>
<comment type="subcellular location">
    <subcellularLocation>
        <location evidence="1">Membrane</location>
        <topology evidence="1">Multi-pass membrane protein</topology>
    </subcellularLocation>
</comment>
<sequence length="410" mass="46062">MFAPQTAASRRRLWWREAIINCLYIASWFAFATLLSMYNKWMFSPTYFNFPFPLFVTTMHMAMQFMLAASVRRLWPHVFNPPGRPTTEEYIRKCMPCGVTTGLDIGLSNLSLRTITLSLYTMCKSSSLIFVLTFAFLFRLEKFSWRLVGVILLITSGVLLMVLSTDTPMAVGVMLVMAASAFGGLRWALTQLLLTGIERRTMGLNNPAATIFWLSPTMFVTLFTVAMFVEGPFPKALTDSGFFDTFGGSIKTIGFILLPGVIAFCMVMSEYYIIQRTGVVPMSIAGIFKEVTTILLSTWFFGDSISLVNWIGLVITFGGIIIFTHYKYQKSVNAREQDDGVSSGPATQEIALPAYTAVASEDDVSHRNRQEYADDDDDSEDDRPLIKPFSRQQTNERPQPLNLEPSVHPP</sequence>
<organism evidence="8 9">
    <name type="scientific">Tulasnella calospora MUT 4182</name>
    <dbReference type="NCBI Taxonomy" id="1051891"/>
    <lineage>
        <taxon>Eukaryota</taxon>
        <taxon>Fungi</taxon>
        <taxon>Dikarya</taxon>
        <taxon>Basidiomycota</taxon>
        <taxon>Agaricomycotina</taxon>
        <taxon>Agaricomycetes</taxon>
        <taxon>Cantharellales</taxon>
        <taxon>Tulasnellaceae</taxon>
        <taxon>Tulasnella</taxon>
    </lineage>
</organism>
<feature type="transmembrane region" description="Helical" evidence="6">
    <location>
        <begin position="117"/>
        <end position="138"/>
    </location>
</feature>
<feature type="domain" description="Sugar phosphate transporter" evidence="7">
    <location>
        <begin position="23"/>
        <end position="323"/>
    </location>
</feature>
<name>A0A0C3QNI1_9AGAM</name>
<feature type="transmembrane region" description="Helical" evidence="6">
    <location>
        <begin position="210"/>
        <end position="229"/>
    </location>
</feature>
<gene>
    <name evidence="8" type="ORF">M407DRAFT_70185</name>
</gene>
<dbReference type="Pfam" id="PF03151">
    <property type="entry name" value="TPT"/>
    <property type="match status" value="1"/>
</dbReference>
<protein>
    <recommendedName>
        <fullName evidence="7">Sugar phosphate transporter domain-containing protein</fullName>
    </recommendedName>
</protein>
<evidence type="ECO:0000313" key="8">
    <source>
        <dbReference type="EMBL" id="KIO29626.1"/>
    </source>
</evidence>
<dbReference type="InterPro" id="IPR050186">
    <property type="entry name" value="TPT_transporter"/>
</dbReference>
<evidence type="ECO:0000256" key="2">
    <source>
        <dbReference type="ARBA" id="ARBA00022692"/>
    </source>
</evidence>
<keyword evidence="9" id="KW-1185">Reference proteome</keyword>
<dbReference type="InterPro" id="IPR037185">
    <property type="entry name" value="EmrE-like"/>
</dbReference>
<dbReference type="SUPFAM" id="SSF103481">
    <property type="entry name" value="Multidrug resistance efflux transporter EmrE"/>
    <property type="match status" value="1"/>
</dbReference>
<dbReference type="STRING" id="1051891.A0A0C3QNI1"/>
<evidence type="ECO:0000256" key="1">
    <source>
        <dbReference type="ARBA" id="ARBA00004141"/>
    </source>
</evidence>
<dbReference type="AlphaFoldDB" id="A0A0C3QNI1"/>
<feature type="transmembrane region" description="Helical" evidence="6">
    <location>
        <begin position="249"/>
        <end position="267"/>
    </location>
</feature>
<evidence type="ECO:0000313" key="9">
    <source>
        <dbReference type="Proteomes" id="UP000054248"/>
    </source>
</evidence>
<dbReference type="EMBL" id="KN822980">
    <property type="protein sequence ID" value="KIO29626.1"/>
    <property type="molecule type" value="Genomic_DNA"/>
</dbReference>
<proteinExistence type="predicted"/>